<evidence type="ECO:0000256" key="9">
    <source>
        <dbReference type="ARBA" id="ARBA00023224"/>
    </source>
</evidence>
<evidence type="ECO:0000256" key="3">
    <source>
        <dbReference type="ARBA" id="ARBA00022606"/>
    </source>
</evidence>
<feature type="transmembrane region" description="Helical" evidence="10">
    <location>
        <begin position="72"/>
        <end position="90"/>
    </location>
</feature>
<keyword evidence="2" id="KW-1003">Cell membrane</keyword>
<evidence type="ECO:0000256" key="10">
    <source>
        <dbReference type="RuleBase" id="RU351113"/>
    </source>
</evidence>
<dbReference type="OrthoDB" id="6617147at2759"/>
<evidence type="ECO:0000256" key="5">
    <source>
        <dbReference type="ARBA" id="ARBA00022725"/>
    </source>
</evidence>
<keyword evidence="4 10" id="KW-0812">Transmembrane</keyword>
<reference evidence="11" key="1">
    <citation type="submission" date="2019-02" db="EMBL/GenBank/DDBJ databases">
        <title>Genome of the parasitoid wasp Diachasma alloeum, an emerging model for ecological speciation and transitions to asexual reproduction.</title>
        <authorList>
            <person name="Robertson H.M."/>
            <person name="Walden K.K."/>
            <person name="Tvedte E.S."/>
            <person name="Hood G.R."/>
            <person name="Feder J.L."/>
            <person name="Forbes A.A."/>
            <person name="Logsdon J.M."/>
            <person name="Mcelroy K.E."/>
        </authorList>
    </citation>
    <scope>NUCLEOTIDE SEQUENCE [LARGE SCALE GENOMIC DNA]</scope>
    <source>
        <strain evidence="11">Michigan</strain>
    </source>
</reference>
<dbReference type="GeneID" id="107038179"/>
<feature type="transmembrane region" description="Helical" evidence="10">
    <location>
        <begin position="379"/>
        <end position="397"/>
    </location>
</feature>
<sequence length="403" mass="45587">MSVRAEKTVEEIKSIQFTKWLLTPLGVWPFVKRHSTLTEIRLGILLQLFCHSLLAFVVVPSVFHIFARENDLNVRIALFGPVGFVVMNLLKYCAIIYHRGGIGRCIRYIESDWRGTQDQDHRDIMMKNASTGRNLTILCATFMYSGGMLYHTLMPFLLTTPIAADKNSSNRPIVYPGYDAVFDPYVSPTYEIIFLSHCLAAMIIYTITTVSCNLAASFVSHACGQIQILVARLDHLVDDGRGRSEKYLKRKIGDIIRYHAGVLRFTVDIEEILREICLVEVVASTLIICLLEYYCMTTWSESETIGICTYFILLISLSFNIFIFCYIGELLKEQFGDVGTSTYLTEWYRLPPNCGLMLILIIATAQAPRKITAGGLIDLSLNSFVGVIKTSLMYLNLLRTVET</sequence>
<keyword evidence="5 10" id="KW-0552">Olfaction</keyword>
<evidence type="ECO:0000256" key="4">
    <source>
        <dbReference type="ARBA" id="ARBA00022692"/>
    </source>
</evidence>
<dbReference type="InterPro" id="IPR004117">
    <property type="entry name" value="7tm6_olfct_rcpt"/>
</dbReference>
<keyword evidence="12" id="KW-1185">Reference proteome</keyword>
<keyword evidence="3 10" id="KW-0716">Sensory transduction</keyword>
<evidence type="ECO:0000256" key="7">
    <source>
        <dbReference type="ARBA" id="ARBA00023136"/>
    </source>
</evidence>
<feature type="transmembrane region" description="Helical" evidence="10">
    <location>
        <begin position="42"/>
        <end position="66"/>
    </location>
</feature>
<dbReference type="CTD" id="5570635"/>
<dbReference type="GO" id="GO:0007165">
    <property type="term" value="P:signal transduction"/>
    <property type="evidence" value="ECO:0007669"/>
    <property type="project" value="UniProtKB-KW"/>
</dbReference>
<evidence type="ECO:0000256" key="6">
    <source>
        <dbReference type="ARBA" id="ARBA00022989"/>
    </source>
</evidence>
<comment type="subcellular location">
    <subcellularLocation>
        <location evidence="1 10">Cell membrane</location>
        <topology evidence="1 10">Multi-pass membrane protein</topology>
    </subcellularLocation>
</comment>
<keyword evidence="9 10" id="KW-0807">Transducer</keyword>
<keyword evidence="8 10" id="KW-0675">Receptor</keyword>
<evidence type="ECO:0000256" key="1">
    <source>
        <dbReference type="ARBA" id="ARBA00004651"/>
    </source>
</evidence>
<keyword evidence="7 10" id="KW-0472">Membrane</keyword>
<dbReference type="KEGG" id="dam:107038179"/>
<dbReference type="Pfam" id="PF02949">
    <property type="entry name" value="7tm_6"/>
    <property type="match status" value="1"/>
</dbReference>
<dbReference type="PANTHER" id="PTHR21137">
    <property type="entry name" value="ODORANT RECEPTOR"/>
    <property type="match status" value="1"/>
</dbReference>
<evidence type="ECO:0000256" key="2">
    <source>
        <dbReference type="ARBA" id="ARBA00022475"/>
    </source>
</evidence>
<feature type="transmembrane region" description="Helical" evidence="10">
    <location>
        <begin position="307"/>
        <end position="327"/>
    </location>
</feature>
<name>A0A4E0RYZ0_9HYME</name>
<dbReference type="EMBL" id="ML158621">
    <property type="protein sequence ID" value="THK33041.1"/>
    <property type="molecule type" value="Genomic_DNA"/>
</dbReference>
<feature type="transmembrane region" description="Helical" evidence="10">
    <location>
        <begin position="135"/>
        <end position="158"/>
    </location>
</feature>
<gene>
    <name evidence="11" type="primary">Or15</name>
    <name evidence="11" type="ORF">DALL_DALL000223</name>
</gene>
<dbReference type="AlphaFoldDB" id="A0A4E0RYZ0"/>
<proteinExistence type="inferred from homology"/>
<dbReference type="Proteomes" id="UP000297026">
    <property type="component" value="Unassembled WGS sequence"/>
</dbReference>
<dbReference type="GO" id="GO:0005549">
    <property type="term" value="F:odorant binding"/>
    <property type="evidence" value="ECO:0007669"/>
    <property type="project" value="InterPro"/>
</dbReference>
<keyword evidence="6 10" id="KW-1133">Transmembrane helix</keyword>
<evidence type="ECO:0000313" key="11">
    <source>
        <dbReference type="EMBL" id="THK33041.1"/>
    </source>
</evidence>
<evidence type="ECO:0000313" key="12">
    <source>
        <dbReference type="Proteomes" id="UP000297026"/>
    </source>
</evidence>
<evidence type="ECO:0000256" key="8">
    <source>
        <dbReference type="ARBA" id="ARBA00023170"/>
    </source>
</evidence>
<dbReference type="PANTHER" id="PTHR21137:SF35">
    <property type="entry name" value="ODORANT RECEPTOR 19A-RELATED"/>
    <property type="match status" value="1"/>
</dbReference>
<accession>A0A4E0RYZ0</accession>
<protein>
    <recommendedName>
        <fullName evidence="10">Odorant receptor</fullName>
    </recommendedName>
</protein>
<dbReference type="GO" id="GO:0004984">
    <property type="term" value="F:olfactory receptor activity"/>
    <property type="evidence" value="ECO:0007669"/>
    <property type="project" value="InterPro"/>
</dbReference>
<comment type="similarity">
    <text evidence="10">Belongs to the insect chemoreceptor superfamily. Heteromeric odorant receptor channel (TC 1.A.69) family.</text>
</comment>
<feature type="transmembrane region" description="Helical" evidence="10">
    <location>
        <begin position="272"/>
        <end position="295"/>
    </location>
</feature>
<organism evidence="11 12">
    <name type="scientific">Diachasma alloeum</name>
    <dbReference type="NCBI Taxonomy" id="454923"/>
    <lineage>
        <taxon>Eukaryota</taxon>
        <taxon>Metazoa</taxon>
        <taxon>Ecdysozoa</taxon>
        <taxon>Arthropoda</taxon>
        <taxon>Hexapoda</taxon>
        <taxon>Insecta</taxon>
        <taxon>Pterygota</taxon>
        <taxon>Neoptera</taxon>
        <taxon>Endopterygota</taxon>
        <taxon>Hymenoptera</taxon>
        <taxon>Apocrita</taxon>
        <taxon>Ichneumonoidea</taxon>
        <taxon>Braconidae</taxon>
        <taxon>Opiinae</taxon>
        <taxon>Diachasma</taxon>
    </lineage>
</organism>
<dbReference type="GO" id="GO:0005886">
    <property type="term" value="C:plasma membrane"/>
    <property type="evidence" value="ECO:0007669"/>
    <property type="project" value="UniProtKB-SubCell"/>
</dbReference>
<feature type="transmembrane region" description="Helical" evidence="10">
    <location>
        <begin position="347"/>
        <end position="367"/>
    </location>
</feature>